<gene>
    <name evidence="1" type="ORF">MENTE1834_LOCUS18883</name>
</gene>
<evidence type="ECO:0000313" key="1">
    <source>
        <dbReference type="EMBL" id="CAK5071377.1"/>
    </source>
</evidence>
<name>A0ACB0Z002_MELEN</name>
<proteinExistence type="predicted"/>
<dbReference type="EMBL" id="CAVMJV010000022">
    <property type="protein sequence ID" value="CAK5071377.1"/>
    <property type="molecule type" value="Genomic_DNA"/>
</dbReference>
<keyword evidence="2" id="KW-1185">Reference proteome</keyword>
<protein>
    <submittedName>
        <fullName evidence="1">Uncharacterized protein</fullName>
    </submittedName>
</protein>
<organism evidence="1 2">
    <name type="scientific">Meloidogyne enterolobii</name>
    <name type="common">Root-knot nematode worm</name>
    <name type="synonym">Meloidogyne mayaguensis</name>
    <dbReference type="NCBI Taxonomy" id="390850"/>
    <lineage>
        <taxon>Eukaryota</taxon>
        <taxon>Metazoa</taxon>
        <taxon>Ecdysozoa</taxon>
        <taxon>Nematoda</taxon>
        <taxon>Chromadorea</taxon>
        <taxon>Rhabditida</taxon>
        <taxon>Tylenchina</taxon>
        <taxon>Tylenchomorpha</taxon>
        <taxon>Tylenchoidea</taxon>
        <taxon>Meloidogynidae</taxon>
        <taxon>Meloidogyninae</taxon>
        <taxon>Meloidogyne</taxon>
    </lineage>
</organism>
<dbReference type="Proteomes" id="UP001497535">
    <property type="component" value="Unassembled WGS sequence"/>
</dbReference>
<accession>A0ACB0Z002</accession>
<evidence type="ECO:0000313" key="2">
    <source>
        <dbReference type="Proteomes" id="UP001497535"/>
    </source>
</evidence>
<sequence>MQNKQINNNIKMDANMATIFFIFGTAIALAIFLLFLCMLRSRCPLFKTFLLFHSNFKQQKRRPKFSENGKIVNGQERVSLVPKTAAENSSILLPPITIGEELFSNGVELNKQQQLNNNLLNKNKLIKNNICEETTSTTLISVLEFDDYFEKMSNNENAGFKKLFNEIESETRTTTNLLLINNCDNEKNKNR</sequence>
<comment type="caution">
    <text evidence="1">The sequence shown here is derived from an EMBL/GenBank/DDBJ whole genome shotgun (WGS) entry which is preliminary data.</text>
</comment>
<reference evidence="1" key="1">
    <citation type="submission" date="2023-11" db="EMBL/GenBank/DDBJ databases">
        <authorList>
            <person name="Poullet M."/>
        </authorList>
    </citation>
    <scope>NUCLEOTIDE SEQUENCE</scope>
    <source>
        <strain evidence="1">E1834</strain>
    </source>
</reference>